<keyword evidence="2" id="KW-1185">Reference proteome</keyword>
<dbReference type="Proteomes" id="UP001165064">
    <property type="component" value="Unassembled WGS sequence"/>
</dbReference>
<evidence type="ECO:0000313" key="2">
    <source>
        <dbReference type="Proteomes" id="UP001165064"/>
    </source>
</evidence>
<protein>
    <submittedName>
        <fullName evidence="1">Unnamed protein product</fullName>
    </submittedName>
</protein>
<name>A0ACB5TWI9_AMBMO</name>
<sequence length="280" mass="32701">MKKEMSKISQTELHKAVHSHLFHTSECILQFINNSVNDPSILPIWLDCVNSWVSYASRAELDSMERYNFISLLTIVLQIMQQRNTEIDPNSIEISDKAMELIIGAIDVNHSFFKPVIKGIIQDLIFGEWGLNYIYVNKDDPESISQFARFVISFLLIDLLKFSSSLLNPENDSKYQFLLNLTNFPGVPIEEESISKDFIDFWFQIAETFAEEEDSLNEILKNDQQSLKNLIDKSKALFTQVTHVYWEKIHVPNKSETIDDLENFNNEFRVYRRDDFKIIN</sequence>
<reference evidence="1" key="1">
    <citation type="submission" date="2023-04" db="EMBL/GenBank/DDBJ databases">
        <title>Ambrosiozyma monospora NBRC 10751.</title>
        <authorList>
            <person name="Ichikawa N."/>
            <person name="Sato H."/>
            <person name="Tonouchi N."/>
        </authorList>
    </citation>
    <scope>NUCLEOTIDE SEQUENCE</scope>
    <source>
        <strain evidence="1">NBRC 10751</strain>
    </source>
</reference>
<comment type="caution">
    <text evidence="1">The sequence shown here is derived from an EMBL/GenBank/DDBJ whole genome shotgun (WGS) entry which is preliminary data.</text>
</comment>
<accession>A0ACB5TWI9</accession>
<evidence type="ECO:0000313" key="1">
    <source>
        <dbReference type="EMBL" id="GME96846.1"/>
    </source>
</evidence>
<proteinExistence type="predicted"/>
<organism evidence="1 2">
    <name type="scientific">Ambrosiozyma monospora</name>
    <name type="common">Yeast</name>
    <name type="synonym">Endomycopsis monosporus</name>
    <dbReference type="NCBI Taxonomy" id="43982"/>
    <lineage>
        <taxon>Eukaryota</taxon>
        <taxon>Fungi</taxon>
        <taxon>Dikarya</taxon>
        <taxon>Ascomycota</taxon>
        <taxon>Saccharomycotina</taxon>
        <taxon>Pichiomycetes</taxon>
        <taxon>Pichiales</taxon>
        <taxon>Pichiaceae</taxon>
        <taxon>Ambrosiozyma</taxon>
    </lineage>
</organism>
<dbReference type="EMBL" id="BSXS01009902">
    <property type="protein sequence ID" value="GME96846.1"/>
    <property type="molecule type" value="Genomic_DNA"/>
</dbReference>
<gene>
    <name evidence="1" type="ORF">Amon02_001010000</name>
</gene>